<comment type="caution">
    <text evidence="1">The sequence shown here is derived from an EMBL/GenBank/DDBJ whole genome shotgun (WGS) entry which is preliminary data.</text>
</comment>
<dbReference type="RefSeq" id="WP_050046232.1">
    <property type="nucleotide sequence ID" value="NZ_JBFQGM010000009.1"/>
</dbReference>
<protein>
    <recommendedName>
        <fullName evidence="3">DUF2887 domain-containing protein</fullName>
    </recommendedName>
</protein>
<organism evidence="1 2">
    <name type="scientific">Scytonema tolypothrichoides VB-61278_2</name>
    <dbReference type="NCBI Taxonomy" id="3232314"/>
    <lineage>
        <taxon>Bacteria</taxon>
        <taxon>Bacillati</taxon>
        <taxon>Cyanobacteriota</taxon>
        <taxon>Cyanophyceae</taxon>
        <taxon>Nostocales</taxon>
        <taxon>Scytonemataceae</taxon>
        <taxon>Scytonema</taxon>
    </lineage>
</organism>
<evidence type="ECO:0000313" key="1">
    <source>
        <dbReference type="EMBL" id="MFL9463735.1"/>
    </source>
</evidence>
<keyword evidence="2" id="KW-1185">Reference proteome</keyword>
<evidence type="ECO:0008006" key="3">
    <source>
        <dbReference type="Google" id="ProtNLM"/>
    </source>
</evidence>
<reference evidence="1 2" key="1">
    <citation type="submission" date="2024-07" db="EMBL/GenBank/DDBJ databases">
        <authorList>
            <person name="Tripathy S."/>
        </authorList>
    </citation>
    <scope>NUCLEOTIDE SEQUENCE [LARGE SCALE GENOMIC DNA]</scope>
    <source>
        <strain evidence="1 2">VB-61278_2</strain>
    </source>
</reference>
<evidence type="ECO:0000313" key="2">
    <source>
        <dbReference type="Proteomes" id="UP001628874"/>
    </source>
</evidence>
<name>A0ABW8WRR1_9CYAN</name>
<gene>
    <name evidence="1" type="ORF">AB0759_24285</name>
</gene>
<accession>A0ABW8WRR1</accession>
<dbReference type="EMBL" id="JBFQGM010000009">
    <property type="protein sequence ID" value="MFL9463735.1"/>
    <property type="molecule type" value="Genomic_DNA"/>
</dbReference>
<dbReference type="Proteomes" id="UP001628874">
    <property type="component" value="Unassembled WGS sequence"/>
</dbReference>
<proteinExistence type="predicted"/>
<sequence length="137" mass="15537">MGKGKVQQQAIQELQALSEDNPLREVALDLLSSLKTILELKQDLDQEERELIMQLSPVYEQRLAEAREQGIQQGVQADRCLTIDTVLRGRFGTVDEELAAVIQPIVDLPLQEYAALLLQLPNLSREDLLARFRNSDR</sequence>